<dbReference type="Pfam" id="PF24656">
    <property type="entry name" value="CEPT76_peptidase"/>
    <property type="match status" value="1"/>
</dbReference>
<dbReference type="AlphaFoldDB" id="A0A7R9L6P6"/>
<evidence type="ECO:0000256" key="6">
    <source>
        <dbReference type="ARBA" id="ARBA00023242"/>
    </source>
</evidence>
<dbReference type="OrthoDB" id="340431at2759"/>
<keyword evidence="4" id="KW-0963">Cytoplasm</keyword>
<evidence type="ECO:0000259" key="9">
    <source>
        <dbReference type="PROSITE" id="PS51917"/>
    </source>
</evidence>
<dbReference type="InterPro" id="IPR006773">
    <property type="entry name" value="Rpn13/ADRM1"/>
</dbReference>
<evidence type="ECO:0000256" key="5">
    <source>
        <dbReference type="ARBA" id="ARBA00022942"/>
    </source>
</evidence>
<dbReference type="EMBL" id="OC872556">
    <property type="protein sequence ID" value="CAD7635919.1"/>
    <property type="molecule type" value="Genomic_DNA"/>
</dbReference>
<organism evidence="10">
    <name type="scientific">Medioppia subpectinata</name>
    <dbReference type="NCBI Taxonomy" id="1979941"/>
    <lineage>
        <taxon>Eukaryota</taxon>
        <taxon>Metazoa</taxon>
        <taxon>Ecdysozoa</taxon>
        <taxon>Arthropoda</taxon>
        <taxon>Chelicerata</taxon>
        <taxon>Arachnida</taxon>
        <taxon>Acari</taxon>
        <taxon>Acariformes</taxon>
        <taxon>Sarcoptiformes</taxon>
        <taxon>Oribatida</taxon>
        <taxon>Brachypylina</taxon>
        <taxon>Oppioidea</taxon>
        <taxon>Oppiidae</taxon>
        <taxon>Medioppia</taxon>
    </lineage>
</organism>
<evidence type="ECO:0000256" key="3">
    <source>
        <dbReference type="ARBA" id="ARBA00009216"/>
    </source>
</evidence>
<evidence type="ECO:0000256" key="7">
    <source>
        <dbReference type="ARBA" id="ARBA00054744"/>
    </source>
</evidence>
<keyword evidence="11" id="KW-1185">Reference proteome</keyword>
<keyword evidence="5" id="KW-0647">Proteasome</keyword>
<dbReference type="GO" id="GO:0005634">
    <property type="term" value="C:nucleus"/>
    <property type="evidence" value="ECO:0007669"/>
    <property type="project" value="UniProtKB-SubCell"/>
</dbReference>
<evidence type="ECO:0000256" key="4">
    <source>
        <dbReference type="ARBA" id="ARBA00022490"/>
    </source>
</evidence>
<dbReference type="PANTHER" id="PTHR12225">
    <property type="entry name" value="ADHESION REGULATING MOLECULE 1 110 KDA CELL MEMBRANE GLYCOPROTEIN"/>
    <property type="match status" value="1"/>
</dbReference>
<evidence type="ECO:0000256" key="2">
    <source>
        <dbReference type="ARBA" id="ARBA00004496"/>
    </source>
</evidence>
<dbReference type="InterPro" id="IPR038633">
    <property type="entry name" value="Rpn13/ADRM1_Pru_sf"/>
</dbReference>
<dbReference type="CDD" id="cd13314">
    <property type="entry name" value="PH_Rpn13"/>
    <property type="match status" value="1"/>
</dbReference>
<name>A0A7R9L6P6_9ACAR</name>
<evidence type="ECO:0000256" key="1">
    <source>
        <dbReference type="ARBA" id="ARBA00004123"/>
    </source>
</evidence>
<evidence type="ECO:0000313" key="10">
    <source>
        <dbReference type="EMBL" id="CAD7635919.1"/>
    </source>
</evidence>
<comment type="similarity">
    <text evidence="3">Belongs to the ADRM1 family.</text>
</comment>
<dbReference type="InterPro" id="IPR056290">
    <property type="entry name" value="CEPT76/DRC7_peptidase-like_dom"/>
</dbReference>
<dbReference type="EMBL" id="CAJPIZ010017981">
    <property type="protein sequence ID" value="CAG2116349.1"/>
    <property type="molecule type" value="Genomic_DNA"/>
</dbReference>
<feature type="domain" description="Pru" evidence="9">
    <location>
        <begin position="17"/>
        <end position="131"/>
    </location>
</feature>
<dbReference type="GO" id="GO:0070628">
    <property type="term" value="F:proteasome binding"/>
    <property type="evidence" value="ECO:0007669"/>
    <property type="project" value="TreeGrafter"/>
</dbReference>
<keyword evidence="6" id="KW-0539">Nucleus</keyword>
<accession>A0A7R9L6P6</accession>
<dbReference type="GO" id="GO:0061133">
    <property type="term" value="F:endopeptidase activator activity"/>
    <property type="evidence" value="ECO:0007669"/>
    <property type="project" value="TreeGrafter"/>
</dbReference>
<dbReference type="Gene3D" id="2.30.29.70">
    <property type="entry name" value="Proteasomal ubiquitin receptor Rpn13/ADRM1"/>
    <property type="match status" value="1"/>
</dbReference>
<comment type="subcellular location">
    <subcellularLocation>
        <location evidence="2">Cytoplasm</location>
    </subcellularLocation>
    <subcellularLocation>
        <location evidence="1">Nucleus</location>
    </subcellularLocation>
</comment>
<dbReference type="Proteomes" id="UP000759131">
    <property type="component" value="Unassembled WGS sequence"/>
</dbReference>
<reference evidence="10" key="1">
    <citation type="submission" date="2020-11" db="EMBL/GenBank/DDBJ databases">
        <authorList>
            <person name="Tran Van P."/>
        </authorList>
    </citation>
    <scope>NUCLEOTIDE SEQUENCE</scope>
</reference>
<protein>
    <recommendedName>
        <fullName evidence="8">Proteasomal ubiquitin receptor ADRM1 homolog</fullName>
    </recommendedName>
</protein>
<sequence length="250" mass="27798">MSSLFRVQTPGTQTSGPSGQYLVQFRAGKMIRSGTTVSPVKDRKGLVYLHQSDDSLIHFCWKDRETGHLEDDLILFPEDAVFEKVVQCTTGRVFVLKFVANDRRYFYWSQEPNAAKDDELVAKFNENIRSPPVPGAVAGGGSGVPSPDDIQTLLNSMSRAEIETLIADPRLSTIGSNVSSCDQFLDMMLGGEEEHAILLCNYFLYLEKRAAILLGYGIPEGLTAYVIVFEYGRDPYVFNASTGEQYSVRD</sequence>
<dbReference type="Pfam" id="PF04683">
    <property type="entry name" value="Rpn13_ADRM1_Pru"/>
    <property type="match status" value="1"/>
</dbReference>
<dbReference type="PANTHER" id="PTHR12225:SF0">
    <property type="entry name" value="PROTEASOMAL UBIQUITIN RECEPTOR ADRM1"/>
    <property type="match status" value="1"/>
</dbReference>
<dbReference type="PROSITE" id="PS51917">
    <property type="entry name" value="PRU"/>
    <property type="match status" value="1"/>
</dbReference>
<dbReference type="GO" id="GO:0005737">
    <property type="term" value="C:cytoplasm"/>
    <property type="evidence" value="ECO:0007669"/>
    <property type="project" value="UniProtKB-SubCell"/>
</dbReference>
<evidence type="ECO:0000256" key="8">
    <source>
        <dbReference type="ARBA" id="ARBA00070663"/>
    </source>
</evidence>
<evidence type="ECO:0000313" key="11">
    <source>
        <dbReference type="Proteomes" id="UP000759131"/>
    </source>
</evidence>
<dbReference type="InterPro" id="IPR044868">
    <property type="entry name" value="Rpn13/ADRM1_Pru"/>
</dbReference>
<dbReference type="GO" id="GO:0008541">
    <property type="term" value="C:proteasome regulatory particle, lid subcomplex"/>
    <property type="evidence" value="ECO:0007669"/>
    <property type="project" value="TreeGrafter"/>
</dbReference>
<gene>
    <name evidence="10" type="ORF">OSB1V03_LOCUS16309</name>
</gene>
<dbReference type="FunFam" id="2.30.29.70:FF:000001">
    <property type="entry name" value="Proteasomal ubiquitin receptor ADRM1"/>
    <property type="match status" value="1"/>
</dbReference>
<proteinExistence type="inferred from homology"/>
<comment type="function">
    <text evidence="7">May function as a proteasomal ubiquitin receptor. May promote the deubiquitinating activity associated with the 26S proteasome.</text>
</comment>
<feature type="non-terminal residue" evidence="10">
    <location>
        <position position="250"/>
    </location>
</feature>